<dbReference type="NCBIfam" id="TIGR01489">
    <property type="entry name" value="DKMTPPase-SF"/>
    <property type="match status" value="1"/>
</dbReference>
<comment type="caution">
    <text evidence="2">The sequence shown here is derived from an EMBL/GenBank/DDBJ whole genome shotgun (WGS) entry which is preliminary data.</text>
</comment>
<evidence type="ECO:0000256" key="1">
    <source>
        <dbReference type="ARBA" id="ARBA00022801"/>
    </source>
</evidence>
<dbReference type="PANTHER" id="PTHR43344">
    <property type="entry name" value="PHOSPHOSERINE PHOSPHATASE"/>
    <property type="match status" value="1"/>
</dbReference>
<gene>
    <name evidence="2" type="ORF">S06H3_02420</name>
</gene>
<dbReference type="AlphaFoldDB" id="X1L6I8"/>
<dbReference type="GO" id="GO:0000287">
    <property type="term" value="F:magnesium ion binding"/>
    <property type="evidence" value="ECO:0007669"/>
    <property type="project" value="TreeGrafter"/>
</dbReference>
<dbReference type="EMBL" id="BARV01000706">
    <property type="protein sequence ID" value="GAI01486.1"/>
    <property type="molecule type" value="Genomic_DNA"/>
</dbReference>
<dbReference type="GO" id="GO:0036424">
    <property type="term" value="F:L-phosphoserine phosphatase activity"/>
    <property type="evidence" value="ECO:0007669"/>
    <property type="project" value="TreeGrafter"/>
</dbReference>
<reference evidence="2" key="1">
    <citation type="journal article" date="2014" name="Front. Microbiol.">
        <title>High frequency of phylogenetically diverse reductive dehalogenase-homologous genes in deep subseafloor sedimentary metagenomes.</title>
        <authorList>
            <person name="Kawai M."/>
            <person name="Futagami T."/>
            <person name="Toyoda A."/>
            <person name="Takaki Y."/>
            <person name="Nishi S."/>
            <person name="Hori S."/>
            <person name="Arai W."/>
            <person name="Tsubouchi T."/>
            <person name="Morono Y."/>
            <person name="Uchiyama I."/>
            <person name="Ito T."/>
            <person name="Fujiyama A."/>
            <person name="Inagaki F."/>
            <person name="Takami H."/>
        </authorList>
    </citation>
    <scope>NUCLEOTIDE SEQUENCE</scope>
    <source>
        <strain evidence="2">Expedition CK06-06</strain>
    </source>
</reference>
<name>X1L6I8_9ZZZZ</name>
<accession>X1L6I8</accession>
<proteinExistence type="predicted"/>
<dbReference type="Gene3D" id="3.90.1470.20">
    <property type="match status" value="1"/>
</dbReference>
<keyword evidence="1" id="KW-0378">Hydrolase</keyword>
<dbReference type="InterPro" id="IPR036412">
    <property type="entry name" value="HAD-like_sf"/>
</dbReference>
<organism evidence="2">
    <name type="scientific">marine sediment metagenome</name>
    <dbReference type="NCBI Taxonomy" id="412755"/>
    <lineage>
        <taxon>unclassified sequences</taxon>
        <taxon>metagenomes</taxon>
        <taxon>ecological metagenomes</taxon>
    </lineage>
</organism>
<dbReference type="Gene3D" id="3.40.50.1000">
    <property type="entry name" value="HAD superfamily/HAD-like"/>
    <property type="match status" value="1"/>
</dbReference>
<dbReference type="GO" id="GO:0005737">
    <property type="term" value="C:cytoplasm"/>
    <property type="evidence" value="ECO:0007669"/>
    <property type="project" value="TreeGrafter"/>
</dbReference>
<dbReference type="NCBIfam" id="TIGR01488">
    <property type="entry name" value="HAD-SF-IB"/>
    <property type="match status" value="1"/>
</dbReference>
<evidence type="ECO:0000313" key="2">
    <source>
        <dbReference type="EMBL" id="GAI01486.1"/>
    </source>
</evidence>
<dbReference type="InterPro" id="IPR050582">
    <property type="entry name" value="HAD-like_SerB"/>
</dbReference>
<dbReference type="SUPFAM" id="SSF56784">
    <property type="entry name" value="HAD-like"/>
    <property type="match status" value="1"/>
</dbReference>
<dbReference type="GO" id="GO:0006564">
    <property type="term" value="P:L-serine biosynthetic process"/>
    <property type="evidence" value="ECO:0007669"/>
    <property type="project" value="TreeGrafter"/>
</dbReference>
<dbReference type="InterPro" id="IPR023214">
    <property type="entry name" value="HAD_sf"/>
</dbReference>
<protein>
    <recommendedName>
        <fullName evidence="3">2-hydroxy-3-keto-5-methylthiopentenyl-1-phosphate phosphatase</fullName>
    </recommendedName>
</protein>
<dbReference type="PANTHER" id="PTHR43344:SF21">
    <property type="entry name" value="POLYOL PHOSPHATE PHOSPHATASE PYP1"/>
    <property type="match status" value="1"/>
</dbReference>
<dbReference type="Pfam" id="PF12710">
    <property type="entry name" value="HAD"/>
    <property type="match status" value="1"/>
</dbReference>
<sequence length="209" mass="23240">MIIQCDFDGTITTNNISLLLREKFAIGNWRKIESDYLGGRLAVEESNKRQYALIKESREKLEAFARKNAEIRAGFLEFVTHCLAAGIGLAIVSSGLDFYIEAVLDKIGASDLELHRARTSFTKDGITVSYVGPDGGTVREGFKKKYLAWLRKRDGRVAYIGDGLSDLEAASAADCVFATGHLHSLLNTSSVRHHTFSDFHDILRQICRP</sequence>
<dbReference type="InterPro" id="IPR006384">
    <property type="entry name" value="HAD_hydro_PyrdxlP_Pase-like"/>
</dbReference>
<evidence type="ECO:0008006" key="3">
    <source>
        <dbReference type="Google" id="ProtNLM"/>
    </source>
</evidence>